<dbReference type="Gene3D" id="3.40.50.720">
    <property type="entry name" value="NAD(P)-binding Rossmann-like Domain"/>
    <property type="match status" value="1"/>
</dbReference>
<dbReference type="Pfam" id="PF01408">
    <property type="entry name" value="GFO_IDH_MocA"/>
    <property type="match status" value="1"/>
</dbReference>
<name>A0A381SDF4_9ZZZZ</name>
<organism evidence="3">
    <name type="scientific">marine metagenome</name>
    <dbReference type="NCBI Taxonomy" id="408172"/>
    <lineage>
        <taxon>unclassified sequences</taxon>
        <taxon>metagenomes</taxon>
        <taxon>ecological metagenomes</taxon>
    </lineage>
</organism>
<gene>
    <name evidence="3" type="ORF">METZ01_LOCUS54944</name>
</gene>
<protein>
    <recommendedName>
        <fullName evidence="4">Gfo/Idh/MocA-like oxidoreductase N-terminal domain-containing protein</fullName>
    </recommendedName>
</protein>
<evidence type="ECO:0000259" key="2">
    <source>
        <dbReference type="Pfam" id="PF22725"/>
    </source>
</evidence>
<feature type="domain" description="Gfo/Idh/MocA-like oxidoreductase N-terminal" evidence="1">
    <location>
        <begin position="14"/>
        <end position="102"/>
    </location>
</feature>
<dbReference type="SUPFAM" id="SSF51735">
    <property type="entry name" value="NAD(P)-binding Rossmann-fold domains"/>
    <property type="match status" value="1"/>
</dbReference>
<dbReference type="Gene3D" id="3.30.360.10">
    <property type="entry name" value="Dihydrodipicolinate Reductase, domain 2"/>
    <property type="match status" value="1"/>
</dbReference>
<evidence type="ECO:0000259" key="1">
    <source>
        <dbReference type="Pfam" id="PF01408"/>
    </source>
</evidence>
<dbReference type="GO" id="GO:0000166">
    <property type="term" value="F:nucleotide binding"/>
    <property type="evidence" value="ECO:0007669"/>
    <property type="project" value="InterPro"/>
</dbReference>
<dbReference type="PANTHER" id="PTHR43249:SF1">
    <property type="entry name" value="D-GLUCOSIDE 3-DEHYDROGENASE"/>
    <property type="match status" value="1"/>
</dbReference>
<dbReference type="InterPro" id="IPR052515">
    <property type="entry name" value="Gfo/Idh/MocA_Oxidoreductase"/>
</dbReference>
<dbReference type="AlphaFoldDB" id="A0A381SDF4"/>
<accession>A0A381SDF4</accession>
<dbReference type="SUPFAM" id="SSF55347">
    <property type="entry name" value="Glyceraldehyde-3-phosphate dehydrogenase-like, C-terminal domain"/>
    <property type="match status" value="1"/>
</dbReference>
<proteinExistence type="predicted"/>
<evidence type="ECO:0000313" key="3">
    <source>
        <dbReference type="EMBL" id="SVA02090.1"/>
    </source>
</evidence>
<dbReference type="Pfam" id="PF22725">
    <property type="entry name" value="GFO_IDH_MocA_C3"/>
    <property type="match status" value="1"/>
</dbReference>
<evidence type="ECO:0008006" key="4">
    <source>
        <dbReference type="Google" id="ProtNLM"/>
    </source>
</evidence>
<dbReference type="InterPro" id="IPR000683">
    <property type="entry name" value="Gfo/Idh/MocA-like_OxRdtase_N"/>
</dbReference>
<dbReference type="PANTHER" id="PTHR43249">
    <property type="entry name" value="UDP-N-ACETYL-2-AMINO-2-DEOXY-D-GLUCURONATE OXIDASE"/>
    <property type="match status" value="1"/>
</dbReference>
<dbReference type="EMBL" id="UINC01002969">
    <property type="protein sequence ID" value="SVA02090.1"/>
    <property type="molecule type" value="Genomic_DNA"/>
</dbReference>
<dbReference type="InterPro" id="IPR036291">
    <property type="entry name" value="NAD(P)-bd_dom_sf"/>
</dbReference>
<feature type="domain" description="GFO/IDH/MocA-like oxidoreductase" evidence="2">
    <location>
        <begin position="111"/>
        <end position="231"/>
    </location>
</feature>
<dbReference type="InterPro" id="IPR055170">
    <property type="entry name" value="GFO_IDH_MocA-like_dom"/>
</dbReference>
<sequence length="319" mass="36417">MGQIRHQVISAFEDVQVQSIYDPEKVDTEIEKAQNSDQIIENPEIDAVFTCTPNYLNKPLTIQSLKAGKHVFCEKPPGFTAKDIEEIRAVEKESGKVLMYGFNHRHHASIKYMKKLVDDKEFGKILWMRGRYGKSVDETFYDNWRAKKELAGGGILIDQGIHMLDLFLHLGGDFDNVHASVSNLYWNLNVEDNVFATLENTKTGLAASLHSTMTQWRHLVSLEVFLEKGYLVLNGLKTSSNSYGEEILTIAKNRSTAPVATWKDEKNITYHTDKSWESELTEFFSAIKSNREVKLGNSSDALKLMKIIDKIYSFKKKEK</sequence>
<reference evidence="3" key="1">
    <citation type="submission" date="2018-05" db="EMBL/GenBank/DDBJ databases">
        <authorList>
            <person name="Lanie J.A."/>
            <person name="Ng W.-L."/>
            <person name="Kazmierczak K.M."/>
            <person name="Andrzejewski T.M."/>
            <person name="Davidsen T.M."/>
            <person name="Wayne K.J."/>
            <person name="Tettelin H."/>
            <person name="Glass J.I."/>
            <person name="Rusch D."/>
            <person name="Podicherti R."/>
            <person name="Tsui H.-C.T."/>
            <person name="Winkler M.E."/>
        </authorList>
    </citation>
    <scope>NUCLEOTIDE SEQUENCE</scope>
</reference>